<protein>
    <submittedName>
        <fullName evidence="1">Uncharacterized protein</fullName>
    </submittedName>
</protein>
<dbReference type="AlphaFoldDB" id="A0AAE2EHD0"/>
<evidence type="ECO:0000313" key="2">
    <source>
        <dbReference type="Proteomes" id="UP000033624"/>
    </source>
</evidence>
<accession>A0AAE2EHD0</accession>
<organism evidence="1 2">
    <name type="scientific">Mycoplasma mycoides subsp. mycoides</name>
    <dbReference type="NCBI Taxonomy" id="2103"/>
    <lineage>
        <taxon>Bacteria</taxon>
        <taxon>Bacillati</taxon>
        <taxon>Mycoplasmatota</taxon>
        <taxon>Mollicutes</taxon>
        <taxon>Mycoplasmataceae</taxon>
        <taxon>Mycoplasma</taxon>
    </lineage>
</organism>
<dbReference type="Proteomes" id="UP000033624">
    <property type="component" value="Unassembled WGS sequence"/>
</dbReference>
<dbReference type="RefSeq" id="WP_011166444.1">
    <property type="nucleotide sequence ID" value="NZ_CP010267.1"/>
</dbReference>
<dbReference type="KEGG" id="mmyi:mycmycITA_00273"/>
<reference evidence="1 2" key="1">
    <citation type="submission" date="2015-02" db="EMBL/GenBank/DDBJ databases">
        <title>Mycoplasma mycoides subsp. mycoides strain:B237 Genome sequencing.</title>
        <authorList>
            <person name="Fischer A."/>
            <person name="Santana-Cruz I."/>
            <person name="Schieck E."/>
            <person name="Gourle H."/>
            <person name="Lambert M."/>
            <person name="Nadendla S."/>
            <person name="Miller R.A."/>
            <person name="Weber J."/>
            <person name="Bongcam-Rudloff E."/>
            <person name="Vashee S."/>
            <person name="Frey J."/>
            <person name="Jores J."/>
        </authorList>
    </citation>
    <scope>NUCLEOTIDE SEQUENCE [LARGE SCALE GENOMIC DNA]</scope>
    <source>
        <strain evidence="1 2">B237</strain>
    </source>
</reference>
<gene>
    <name evidence="1" type="ORF">TS59_0280</name>
</gene>
<comment type="caution">
    <text evidence="1">The sequence shown here is derived from an EMBL/GenBank/DDBJ whole genome shotgun (WGS) entry which is preliminary data.</text>
</comment>
<name>A0AAE2EHD0_MYCMY</name>
<evidence type="ECO:0000313" key="1">
    <source>
        <dbReference type="EMBL" id="KJQ45668.1"/>
    </source>
</evidence>
<sequence>MTNPKYGLKLKQIPKNVKKVPSFLLKEIISLESAFKDNGNAKIDGIEYWDTSHIKNMY</sequence>
<proteinExistence type="predicted"/>
<dbReference type="EMBL" id="LAEW01000001">
    <property type="protein sequence ID" value="KJQ45668.1"/>
    <property type="molecule type" value="Genomic_DNA"/>
</dbReference>